<proteinExistence type="predicted"/>
<evidence type="ECO:0000313" key="3">
    <source>
        <dbReference type="Proteomes" id="UP000751190"/>
    </source>
</evidence>
<name>A0A8J6CAL4_DIALT</name>
<evidence type="ECO:0000313" key="2">
    <source>
        <dbReference type="EMBL" id="KAG8465639.1"/>
    </source>
</evidence>
<sequence length="128" mass="13497">MQLTKKQRLITGPDVATMLSELDKGSGEHERPLIVQILRAQLAELSCAQEEAEGGAAGGAGSSHPPGPSPQTRVSDIIDSRQATLFKGWIFRHMAADVHTHDVLDSSVLQLAALVAAARGQPLGAQIV</sequence>
<accession>A0A8J6CAL4</accession>
<gene>
    <name evidence="2" type="ORF">KFE25_002946</name>
</gene>
<keyword evidence="3" id="KW-1185">Reference proteome</keyword>
<organism evidence="2 3">
    <name type="scientific">Diacronema lutheri</name>
    <name type="common">Unicellular marine alga</name>
    <name type="synonym">Monochrysis lutheri</name>
    <dbReference type="NCBI Taxonomy" id="2081491"/>
    <lineage>
        <taxon>Eukaryota</taxon>
        <taxon>Haptista</taxon>
        <taxon>Haptophyta</taxon>
        <taxon>Pavlovophyceae</taxon>
        <taxon>Pavlovales</taxon>
        <taxon>Pavlovaceae</taxon>
        <taxon>Diacronema</taxon>
    </lineage>
</organism>
<evidence type="ECO:0000256" key="1">
    <source>
        <dbReference type="SAM" id="MobiDB-lite"/>
    </source>
</evidence>
<dbReference type="AlphaFoldDB" id="A0A8J6CAL4"/>
<dbReference type="Proteomes" id="UP000751190">
    <property type="component" value="Unassembled WGS sequence"/>
</dbReference>
<comment type="caution">
    <text evidence="2">The sequence shown here is derived from an EMBL/GenBank/DDBJ whole genome shotgun (WGS) entry which is preliminary data.</text>
</comment>
<reference evidence="2" key="1">
    <citation type="submission" date="2021-05" db="EMBL/GenBank/DDBJ databases">
        <title>The genome of the haptophyte Pavlova lutheri (Diacronema luteri, Pavlovales) - a model for lipid biosynthesis in eukaryotic algae.</title>
        <authorList>
            <person name="Hulatt C.J."/>
            <person name="Posewitz M.C."/>
        </authorList>
    </citation>
    <scope>NUCLEOTIDE SEQUENCE</scope>
    <source>
        <strain evidence="2">NIVA-4/92</strain>
    </source>
</reference>
<dbReference type="EMBL" id="JAGTXO010000010">
    <property type="protein sequence ID" value="KAG8465639.1"/>
    <property type="molecule type" value="Genomic_DNA"/>
</dbReference>
<protein>
    <submittedName>
        <fullName evidence="2">Uncharacterized protein</fullName>
    </submittedName>
</protein>
<feature type="region of interest" description="Disordered" evidence="1">
    <location>
        <begin position="49"/>
        <end position="74"/>
    </location>
</feature>